<evidence type="ECO:0000313" key="1">
    <source>
        <dbReference type="EMBL" id="EZA58216.1"/>
    </source>
</evidence>
<dbReference type="AlphaFoldDB" id="A0A026WRB8"/>
<organism evidence="1 2">
    <name type="scientific">Ooceraea biroi</name>
    <name type="common">Clonal raider ant</name>
    <name type="synonym">Cerapachys biroi</name>
    <dbReference type="NCBI Taxonomy" id="2015173"/>
    <lineage>
        <taxon>Eukaryota</taxon>
        <taxon>Metazoa</taxon>
        <taxon>Ecdysozoa</taxon>
        <taxon>Arthropoda</taxon>
        <taxon>Hexapoda</taxon>
        <taxon>Insecta</taxon>
        <taxon>Pterygota</taxon>
        <taxon>Neoptera</taxon>
        <taxon>Endopterygota</taxon>
        <taxon>Hymenoptera</taxon>
        <taxon>Apocrita</taxon>
        <taxon>Aculeata</taxon>
        <taxon>Formicoidea</taxon>
        <taxon>Formicidae</taxon>
        <taxon>Dorylinae</taxon>
        <taxon>Ooceraea</taxon>
    </lineage>
</organism>
<keyword evidence="2" id="KW-1185">Reference proteome</keyword>
<dbReference type="Proteomes" id="UP000053097">
    <property type="component" value="Unassembled WGS sequence"/>
</dbReference>
<protein>
    <submittedName>
        <fullName evidence="1">Uncharacterized protein</fullName>
    </submittedName>
</protein>
<name>A0A026WRB8_OOCBI</name>
<gene>
    <name evidence="1" type="ORF">X777_01580</name>
</gene>
<accession>A0A026WRB8</accession>
<sequence length="60" mass="7155">MPENNDEKPRDVRRMPKNANKTTWGALFEFQQRLQWPFQCNGIAQRFQNLSASMLCARFH</sequence>
<evidence type="ECO:0000313" key="2">
    <source>
        <dbReference type="Proteomes" id="UP000053097"/>
    </source>
</evidence>
<proteinExistence type="predicted"/>
<reference evidence="1 2" key="1">
    <citation type="journal article" date="2014" name="Curr. Biol.">
        <title>The genome of the clonal raider ant Cerapachys biroi.</title>
        <authorList>
            <person name="Oxley P.R."/>
            <person name="Ji L."/>
            <person name="Fetter-Pruneda I."/>
            <person name="McKenzie S.K."/>
            <person name="Li C."/>
            <person name="Hu H."/>
            <person name="Zhang G."/>
            <person name="Kronauer D.J."/>
        </authorList>
    </citation>
    <scope>NUCLEOTIDE SEQUENCE [LARGE SCALE GENOMIC DNA]</scope>
</reference>
<dbReference type="EMBL" id="KK107131">
    <property type="protein sequence ID" value="EZA58216.1"/>
    <property type="molecule type" value="Genomic_DNA"/>
</dbReference>